<evidence type="ECO:0000256" key="1">
    <source>
        <dbReference type="SAM" id="MobiDB-lite"/>
    </source>
</evidence>
<organism evidence="2 3">
    <name type="scientific">Scheffersomyces stipitis (strain ATCC 58785 / CBS 6054 / NBRC 10063 / NRRL Y-11545)</name>
    <name type="common">Yeast</name>
    <name type="synonym">Pichia stipitis</name>
    <dbReference type="NCBI Taxonomy" id="322104"/>
    <lineage>
        <taxon>Eukaryota</taxon>
        <taxon>Fungi</taxon>
        <taxon>Dikarya</taxon>
        <taxon>Ascomycota</taxon>
        <taxon>Saccharomycotina</taxon>
        <taxon>Pichiomycetes</taxon>
        <taxon>Debaryomycetaceae</taxon>
        <taxon>Scheffersomyces</taxon>
    </lineage>
</organism>
<dbReference type="RefSeq" id="XP_001385082.2">
    <property type="nucleotide sequence ID" value="XM_001385045.1"/>
</dbReference>
<dbReference type="AlphaFoldDB" id="A3LV19"/>
<sequence>MTRITSRESMSTLVGSIPSSDGSPSHNRPPIYAETNDNSDQGSLFTTLSDETMINQIARVLRLPVTTFTRVREFPLISTFLHSGVLLFSSMAEYEKESAYPILQTTSSKLNIFKMNSPILTICRYKSATEKFDYCKVYFKIYSTHINYYVLKFNHGDDSAEETVLLLNNNSHQPTVDFELEDSKFRIVGVTGTSSTFGTHSSIKVFVMKNNANLLTNDITVLKPEDHHKTRIKIGDGNQLSKVIEKQDRMGVNQQIEAEQPLVPVPLVTFVDEGSKKLEKNFLKNGTIKLFDYQEQLSEEAVKLATIVLVLREQEYRKYKGDNKPSYVK</sequence>
<protein>
    <submittedName>
        <fullName evidence="2">Uncharacterized protein</fullName>
    </submittedName>
</protein>
<gene>
    <name evidence="2" type="ORF">PICST_60589</name>
</gene>
<feature type="compositionally biased region" description="Polar residues" evidence="1">
    <location>
        <begin position="7"/>
        <end position="26"/>
    </location>
</feature>
<dbReference type="GeneID" id="4839398"/>
<feature type="region of interest" description="Disordered" evidence="1">
    <location>
        <begin position="1"/>
        <end position="40"/>
    </location>
</feature>
<dbReference type="OMA" id="HSNHITY"/>
<dbReference type="EMBL" id="CP000499">
    <property type="protein sequence ID" value="ABN67053.2"/>
    <property type="molecule type" value="Genomic_DNA"/>
</dbReference>
<dbReference type="OrthoDB" id="4090326at2759"/>
<dbReference type="InParanoid" id="A3LV19"/>
<evidence type="ECO:0000313" key="3">
    <source>
        <dbReference type="Proteomes" id="UP000002258"/>
    </source>
</evidence>
<keyword evidence="3" id="KW-1185">Reference proteome</keyword>
<reference evidence="2 3" key="1">
    <citation type="journal article" date="2007" name="Nat. Biotechnol.">
        <title>Genome sequence of the lignocellulose-bioconverting and xylose-fermenting yeast Pichia stipitis.</title>
        <authorList>
            <person name="Jeffries T.W."/>
            <person name="Grigoriev I.V."/>
            <person name="Grimwood J."/>
            <person name="Laplaza J.M."/>
            <person name="Aerts A."/>
            <person name="Salamov A."/>
            <person name="Schmutz J."/>
            <person name="Lindquist E."/>
            <person name="Dehal P."/>
            <person name="Shapiro H."/>
            <person name="Jin Y.S."/>
            <person name="Passoth V."/>
            <person name="Richardson P.M."/>
        </authorList>
    </citation>
    <scope>NUCLEOTIDE SEQUENCE [LARGE SCALE GENOMIC DNA]</scope>
    <source>
        <strain evidence="3">ATCC 58785 / CBS 6054 / NBRC 10063 / NRRL Y-11545</strain>
    </source>
</reference>
<dbReference type="HOGENOM" id="CLU_046448_0_0_1"/>
<proteinExistence type="predicted"/>
<accession>A3LV19</accession>
<dbReference type="eggNOG" id="ENOG502QR9U">
    <property type="taxonomic scope" value="Eukaryota"/>
</dbReference>
<dbReference type="KEGG" id="pic:PICST_60589"/>
<dbReference type="Proteomes" id="UP000002258">
    <property type="component" value="Chromosome 5"/>
</dbReference>
<evidence type="ECO:0000313" key="2">
    <source>
        <dbReference type="EMBL" id="ABN67053.2"/>
    </source>
</evidence>
<name>A3LV19_PICST</name>